<organism evidence="2 3">
    <name type="scientific">Dreissena polymorpha</name>
    <name type="common">Zebra mussel</name>
    <name type="synonym">Mytilus polymorpha</name>
    <dbReference type="NCBI Taxonomy" id="45954"/>
    <lineage>
        <taxon>Eukaryota</taxon>
        <taxon>Metazoa</taxon>
        <taxon>Spiralia</taxon>
        <taxon>Lophotrochozoa</taxon>
        <taxon>Mollusca</taxon>
        <taxon>Bivalvia</taxon>
        <taxon>Autobranchia</taxon>
        <taxon>Heteroconchia</taxon>
        <taxon>Euheterodonta</taxon>
        <taxon>Imparidentia</taxon>
        <taxon>Neoheterodontei</taxon>
        <taxon>Myida</taxon>
        <taxon>Dreissenoidea</taxon>
        <taxon>Dreissenidae</taxon>
        <taxon>Dreissena</taxon>
    </lineage>
</organism>
<protein>
    <submittedName>
        <fullName evidence="2">Uncharacterized protein</fullName>
    </submittedName>
</protein>
<dbReference type="AlphaFoldDB" id="A0A9D4R3L7"/>
<reference evidence="2" key="2">
    <citation type="submission" date="2020-11" db="EMBL/GenBank/DDBJ databases">
        <authorList>
            <person name="McCartney M.A."/>
            <person name="Auch B."/>
            <person name="Kono T."/>
            <person name="Mallez S."/>
            <person name="Becker A."/>
            <person name="Gohl D.M."/>
            <person name="Silverstein K.A.T."/>
            <person name="Koren S."/>
            <person name="Bechman K.B."/>
            <person name="Herman A."/>
            <person name="Abrahante J.E."/>
            <person name="Garbe J."/>
        </authorList>
    </citation>
    <scope>NUCLEOTIDE SEQUENCE</scope>
    <source>
        <strain evidence="2">Duluth1</strain>
        <tissue evidence="2">Whole animal</tissue>
    </source>
</reference>
<gene>
    <name evidence="2" type="ORF">DPMN_096241</name>
</gene>
<evidence type="ECO:0000313" key="3">
    <source>
        <dbReference type="Proteomes" id="UP000828390"/>
    </source>
</evidence>
<evidence type="ECO:0000256" key="1">
    <source>
        <dbReference type="SAM" id="MobiDB-lite"/>
    </source>
</evidence>
<feature type="compositionally biased region" description="Polar residues" evidence="1">
    <location>
        <begin position="1"/>
        <end position="23"/>
    </location>
</feature>
<feature type="region of interest" description="Disordered" evidence="1">
    <location>
        <begin position="1"/>
        <end position="41"/>
    </location>
</feature>
<keyword evidence="3" id="KW-1185">Reference proteome</keyword>
<evidence type="ECO:0000313" key="2">
    <source>
        <dbReference type="EMBL" id="KAH3853709.1"/>
    </source>
</evidence>
<dbReference type="Proteomes" id="UP000828390">
    <property type="component" value="Unassembled WGS sequence"/>
</dbReference>
<accession>A0A9D4R3L7</accession>
<reference evidence="2" key="1">
    <citation type="journal article" date="2019" name="bioRxiv">
        <title>The Genome of the Zebra Mussel, Dreissena polymorpha: A Resource for Invasive Species Research.</title>
        <authorList>
            <person name="McCartney M.A."/>
            <person name="Auch B."/>
            <person name="Kono T."/>
            <person name="Mallez S."/>
            <person name="Zhang Y."/>
            <person name="Obille A."/>
            <person name="Becker A."/>
            <person name="Abrahante J.E."/>
            <person name="Garbe J."/>
            <person name="Badalamenti J.P."/>
            <person name="Herman A."/>
            <person name="Mangelson H."/>
            <person name="Liachko I."/>
            <person name="Sullivan S."/>
            <person name="Sone E.D."/>
            <person name="Koren S."/>
            <person name="Silverstein K.A.T."/>
            <person name="Beckman K.B."/>
            <person name="Gohl D.M."/>
        </authorList>
    </citation>
    <scope>NUCLEOTIDE SEQUENCE</scope>
    <source>
        <strain evidence="2">Duluth1</strain>
        <tissue evidence="2">Whole animal</tissue>
    </source>
</reference>
<sequence length="104" mass="11666">MSEVASKSQPKLSFSGVKPQTKQAVKKSRPDSEASNSSMEEFQVMQSQLQAMTDTITSLRDDLKGMLKKKEVEQLITNTVTTLMNKIMQHTNDKIDQLVSEKTC</sequence>
<proteinExistence type="predicted"/>
<name>A0A9D4R3L7_DREPO</name>
<dbReference type="EMBL" id="JAIWYP010000003">
    <property type="protein sequence ID" value="KAH3853709.1"/>
    <property type="molecule type" value="Genomic_DNA"/>
</dbReference>
<comment type="caution">
    <text evidence="2">The sequence shown here is derived from an EMBL/GenBank/DDBJ whole genome shotgun (WGS) entry which is preliminary data.</text>
</comment>